<organism evidence="2 3">
    <name type="scientific">Apiospora hydei</name>
    <dbReference type="NCBI Taxonomy" id="1337664"/>
    <lineage>
        <taxon>Eukaryota</taxon>
        <taxon>Fungi</taxon>
        <taxon>Dikarya</taxon>
        <taxon>Ascomycota</taxon>
        <taxon>Pezizomycotina</taxon>
        <taxon>Sordariomycetes</taxon>
        <taxon>Xylariomycetidae</taxon>
        <taxon>Amphisphaeriales</taxon>
        <taxon>Apiosporaceae</taxon>
        <taxon>Apiospora</taxon>
    </lineage>
</organism>
<reference evidence="2 3" key="1">
    <citation type="submission" date="2023-01" db="EMBL/GenBank/DDBJ databases">
        <title>Analysis of 21 Apiospora genomes using comparative genomics revels a genus with tremendous synthesis potential of carbohydrate active enzymes and secondary metabolites.</title>
        <authorList>
            <person name="Sorensen T."/>
        </authorList>
    </citation>
    <scope>NUCLEOTIDE SEQUENCE [LARGE SCALE GENOMIC DNA]</scope>
    <source>
        <strain evidence="2 3">CBS 114990</strain>
    </source>
</reference>
<comment type="caution">
    <text evidence="2">The sequence shown here is derived from an EMBL/GenBank/DDBJ whole genome shotgun (WGS) entry which is preliminary data.</text>
</comment>
<dbReference type="Proteomes" id="UP001433268">
    <property type="component" value="Unassembled WGS sequence"/>
</dbReference>
<dbReference type="PANTHER" id="PTHR42085">
    <property type="entry name" value="F-BOX DOMAIN-CONTAINING PROTEIN"/>
    <property type="match status" value="1"/>
</dbReference>
<evidence type="ECO:0000256" key="1">
    <source>
        <dbReference type="SAM" id="MobiDB-lite"/>
    </source>
</evidence>
<evidence type="ECO:0000313" key="3">
    <source>
        <dbReference type="Proteomes" id="UP001433268"/>
    </source>
</evidence>
<gene>
    <name evidence="2" type="ORF">PG997_014724</name>
</gene>
<dbReference type="GeneID" id="92052098"/>
<dbReference type="PANTHER" id="PTHR42085:SF2">
    <property type="entry name" value="F-BOX DOMAIN-CONTAINING PROTEIN"/>
    <property type="match status" value="1"/>
</dbReference>
<name>A0ABR1UUN4_9PEZI</name>
<protein>
    <recommendedName>
        <fullName evidence="4">F-box domain-containing protein</fullName>
    </recommendedName>
</protein>
<feature type="region of interest" description="Disordered" evidence="1">
    <location>
        <begin position="198"/>
        <end position="228"/>
    </location>
</feature>
<dbReference type="RefSeq" id="XP_066661226.1">
    <property type="nucleotide sequence ID" value="XM_066819038.1"/>
</dbReference>
<evidence type="ECO:0000313" key="2">
    <source>
        <dbReference type="EMBL" id="KAK8062627.1"/>
    </source>
</evidence>
<sequence>MNFFHLPTELRFEIYEYLLVSELPIYINCEKDGPWDGFTWPDPPNPQILRVNKRMLHEASPMLYSRNQLSIWGEECYGNLDTGKTAAVAIFLARIGRQARLIRYIETGLRAFDHRLWGECGPTDIHDLDRENLAAIRLLCPNIRTIQFRLSDSSRSSYRLGGGPVPPDTPAQLHTLAANLKDIPWLEKVIIHIGVFTNKDDQEPEDDEQTSAGNDDQVNTEEPVEADDAEVITGPDIAMMGNGNHTRKQVAEMERVVLSYGWDVDMGGELKRRTWRSSDNKWVFYNE</sequence>
<feature type="compositionally biased region" description="Acidic residues" evidence="1">
    <location>
        <begin position="218"/>
        <end position="228"/>
    </location>
</feature>
<keyword evidence="3" id="KW-1185">Reference proteome</keyword>
<evidence type="ECO:0008006" key="4">
    <source>
        <dbReference type="Google" id="ProtNLM"/>
    </source>
</evidence>
<accession>A0ABR1UUN4</accession>
<proteinExistence type="predicted"/>
<dbReference type="InterPro" id="IPR038883">
    <property type="entry name" value="AN11006-like"/>
</dbReference>
<dbReference type="EMBL" id="JAQQWN010000010">
    <property type="protein sequence ID" value="KAK8062627.1"/>
    <property type="molecule type" value="Genomic_DNA"/>
</dbReference>